<dbReference type="Gene3D" id="1.20.1250.20">
    <property type="entry name" value="MFS general substrate transporter like domains"/>
    <property type="match status" value="1"/>
</dbReference>
<dbReference type="OrthoDB" id="10050244at2759"/>
<dbReference type="STRING" id="50429.A0A2B4RAU3"/>
<dbReference type="InterPro" id="IPR036259">
    <property type="entry name" value="MFS_trans_sf"/>
</dbReference>
<gene>
    <name evidence="1" type="primary">fucP</name>
    <name evidence="1" type="ORF">AWC38_SpisGene21950</name>
</gene>
<name>A0A2B4RAU3_STYPI</name>
<sequence length="289" mass="31244">MFPTIYGIALGDLNEEESKIGSAGLVMAIVGGALMPKLQGMVIDAGDSTMDLLNNANNRGYYRIKVRATDTYNATLDHYLNVSTAFLTVNNNDILSVDMNTITYDVKVRFGGISNYIRTGSGDDHVVLTAFGGIVDLGSGNNKYAVHNGITKIYIYNFNNGDKISLRSTFDSNDDGTRDSNDFKDYVLSSYADRNSVVAHATGKSRIIYITGTGELYRDENGDAVFKTSDGTVDLKTGGDDKRIGYLFSNAYTPDLHSDGIPKGLKSGDATPTGTPATFDNSSFEIVDF</sequence>
<dbReference type="AlphaFoldDB" id="A0A2B4RAU3"/>
<organism evidence="1">
    <name type="scientific">Stylophora pistillata</name>
    <name type="common">Smooth cauliflower coral</name>
    <dbReference type="NCBI Taxonomy" id="50429"/>
    <lineage>
        <taxon>Eukaryota</taxon>
        <taxon>Metazoa</taxon>
        <taxon>Cnidaria</taxon>
        <taxon>Anthozoa</taxon>
        <taxon>Hexacorallia</taxon>
        <taxon>Scleractinia</taxon>
        <taxon>Astrocoeniina</taxon>
        <taxon>Pocilloporidae</taxon>
        <taxon>Stylophora</taxon>
    </lineage>
</organism>
<protein>
    <submittedName>
        <fullName evidence="1">L-fucose permease</fullName>
    </submittedName>
</protein>
<comment type="caution">
    <text evidence="1">The sequence shown here is derived from an EMBL/GenBank/DDBJ whole genome shotgun (WGS) entry which is preliminary data.</text>
</comment>
<reference evidence="1" key="1">
    <citation type="journal article" date="2017" name="J. ISSAAS">
        <title>Comparative analysis of the genomes of Stylophora pistillata and Acropora digitifera provides evidence for extensive differences between species of corals.</title>
        <authorList>
            <person name="Voolstra C.R."/>
            <person name="Li Y."/>
            <person name="Liew Y.J."/>
            <person name="Baumgarten S."/>
            <person name="Zoccola D."/>
            <person name="Flot J.-F."/>
            <person name="Tambutte S."/>
            <person name="Allemand D."/>
            <person name="Aranda M."/>
        </authorList>
    </citation>
    <scope>NUCLEOTIDE SEQUENCE</scope>
    <source>
        <strain evidence="1">CSM Monaco</strain>
        <tissue evidence="1">Whole animal</tissue>
    </source>
</reference>
<evidence type="ECO:0000313" key="1">
    <source>
        <dbReference type="EMBL" id="PFX13933.1"/>
    </source>
</evidence>
<accession>A0A2B4RAU3</accession>
<proteinExistence type="predicted"/>
<dbReference type="EMBL" id="LSMT01000868">
    <property type="protein sequence ID" value="PFX13933.1"/>
    <property type="molecule type" value="Genomic_DNA"/>
</dbReference>